<dbReference type="EMBL" id="VIWO01000010">
    <property type="protein sequence ID" value="TWF34833.1"/>
    <property type="molecule type" value="Genomic_DNA"/>
</dbReference>
<dbReference type="Proteomes" id="UP000320811">
    <property type="component" value="Unassembled WGS sequence"/>
</dbReference>
<proteinExistence type="predicted"/>
<dbReference type="AlphaFoldDB" id="A0A561P9M2"/>
<sequence length="78" mass="8873">MVTIVKTKANYNTALRNIFHQMSSSNMGAELGSMRVTELYQLFSCRYSGISFSEVVWELLHRLAIHPTGISFSLDFLL</sequence>
<name>A0A561P9M2_9BACT</name>
<accession>A0A561P9M2</accession>
<evidence type="ECO:0000313" key="1">
    <source>
        <dbReference type="EMBL" id="TWF34833.1"/>
    </source>
</evidence>
<protein>
    <submittedName>
        <fullName evidence="1">Uncharacterized protein</fullName>
    </submittedName>
</protein>
<reference evidence="1 2" key="1">
    <citation type="submission" date="2019-06" db="EMBL/GenBank/DDBJ databases">
        <title>Sorghum-associated microbial communities from plants grown in Nebraska, USA.</title>
        <authorList>
            <person name="Schachtman D."/>
        </authorList>
    </citation>
    <scope>NUCLEOTIDE SEQUENCE [LARGE SCALE GENOMIC DNA]</scope>
    <source>
        <strain evidence="1 2">1209</strain>
    </source>
</reference>
<keyword evidence="2" id="KW-1185">Reference proteome</keyword>
<organism evidence="1 2">
    <name type="scientific">Chitinophaga polysaccharea</name>
    <dbReference type="NCBI Taxonomy" id="1293035"/>
    <lineage>
        <taxon>Bacteria</taxon>
        <taxon>Pseudomonadati</taxon>
        <taxon>Bacteroidota</taxon>
        <taxon>Chitinophagia</taxon>
        <taxon>Chitinophagales</taxon>
        <taxon>Chitinophagaceae</taxon>
        <taxon>Chitinophaga</taxon>
    </lineage>
</organism>
<comment type="caution">
    <text evidence="1">The sequence shown here is derived from an EMBL/GenBank/DDBJ whole genome shotgun (WGS) entry which is preliminary data.</text>
</comment>
<gene>
    <name evidence="1" type="ORF">FHW36_11031</name>
</gene>
<evidence type="ECO:0000313" key="2">
    <source>
        <dbReference type="Proteomes" id="UP000320811"/>
    </source>
</evidence>